<dbReference type="InterPro" id="IPR042566">
    <property type="entry name" value="L1_C"/>
</dbReference>
<protein>
    <recommendedName>
        <fullName evidence="1">L1 transposable element dsRBD-like domain-containing protein</fullName>
    </recommendedName>
</protein>
<keyword evidence="3" id="KW-1185">Reference proteome</keyword>
<dbReference type="Ensembl" id="ENSFCTT00005025333.1">
    <property type="protein sequence ID" value="ENSFCTP00005016516.1"/>
    <property type="gene ID" value="ENSFCTG00005009099.1"/>
</dbReference>
<evidence type="ECO:0000259" key="1">
    <source>
        <dbReference type="Pfam" id="PF17490"/>
    </source>
</evidence>
<reference evidence="2 3" key="1">
    <citation type="submission" date="2021-02" db="EMBL/GenBank/DDBJ databases">
        <title>Safari Cat Assemblies.</title>
        <authorList>
            <person name="Bredemeyer K.R."/>
            <person name="Murphy W.J."/>
        </authorList>
    </citation>
    <scope>NUCLEOTIDE SEQUENCE [LARGE SCALE GENOMIC DNA]</scope>
</reference>
<sequence length="98" mass="11634">MVIKRKILKAARENNALTYTSRHTRLASDFSTETWQARKEWHDIFKVLKGKNLQPRIFYPARLSFRIEGEIKSIPHKQKKKESLTTKPAMQEILKRIL</sequence>
<reference evidence="2" key="2">
    <citation type="submission" date="2025-08" db="UniProtKB">
        <authorList>
            <consortium name="Ensembl"/>
        </authorList>
    </citation>
    <scope>IDENTIFICATION</scope>
    <source>
        <strain evidence="2">breed Abyssinian</strain>
    </source>
</reference>
<evidence type="ECO:0000313" key="2">
    <source>
        <dbReference type="Ensembl" id="ENSFCTP00005016516.1"/>
    </source>
</evidence>
<dbReference type="Gene3D" id="3.30.250.20">
    <property type="entry name" value="L1 transposable element, C-terminal domain"/>
    <property type="match status" value="1"/>
</dbReference>
<name>A0ABI7X393_FELCA</name>
<dbReference type="Proteomes" id="UP000823872">
    <property type="component" value="Chromosome C2"/>
</dbReference>
<dbReference type="GeneTree" id="ENSGT01150000286982"/>
<dbReference type="PANTHER" id="PTHR11505">
    <property type="entry name" value="L1 TRANSPOSABLE ELEMENT-RELATED"/>
    <property type="match status" value="1"/>
</dbReference>
<dbReference type="Pfam" id="PF17490">
    <property type="entry name" value="Tnp_22_dsRBD"/>
    <property type="match status" value="1"/>
</dbReference>
<evidence type="ECO:0000313" key="3">
    <source>
        <dbReference type="Proteomes" id="UP000823872"/>
    </source>
</evidence>
<reference evidence="2" key="3">
    <citation type="submission" date="2025-09" db="UniProtKB">
        <authorList>
            <consortium name="Ensembl"/>
        </authorList>
    </citation>
    <scope>IDENTIFICATION</scope>
    <source>
        <strain evidence="2">breed Abyssinian</strain>
    </source>
</reference>
<organism evidence="2 3">
    <name type="scientific">Felis catus</name>
    <name type="common">Cat</name>
    <name type="synonym">Felis silvestris catus</name>
    <dbReference type="NCBI Taxonomy" id="9685"/>
    <lineage>
        <taxon>Eukaryota</taxon>
        <taxon>Metazoa</taxon>
        <taxon>Chordata</taxon>
        <taxon>Craniata</taxon>
        <taxon>Vertebrata</taxon>
        <taxon>Euteleostomi</taxon>
        <taxon>Mammalia</taxon>
        <taxon>Eutheria</taxon>
        <taxon>Laurasiatheria</taxon>
        <taxon>Carnivora</taxon>
        <taxon>Feliformia</taxon>
        <taxon>Felidae</taxon>
        <taxon>Felinae</taxon>
        <taxon>Felis</taxon>
    </lineage>
</organism>
<dbReference type="InterPro" id="IPR035300">
    <property type="entry name" value="L1_dsRBD"/>
</dbReference>
<feature type="domain" description="L1 transposable element dsRBD-like" evidence="1">
    <location>
        <begin position="33"/>
        <end position="95"/>
    </location>
</feature>
<accession>A0ABI7X393</accession>
<dbReference type="InterPro" id="IPR004244">
    <property type="entry name" value="Transposase_22"/>
</dbReference>
<proteinExistence type="predicted"/>